<dbReference type="STRING" id="1294273.roselon_00431"/>
<dbReference type="InterPro" id="IPR029058">
    <property type="entry name" value="AB_hydrolase_fold"/>
</dbReference>
<accession>W8S2B3</accession>
<sequence length="93" mass="10019">MVGANMLCPAHVRRALFAADVDLRPVYRAMRCPGLVIHGDSDTVVTPEVGRVAADLMAQGRHLPYPGVGHAPFLEQPDRFASHLAAFTDGIRA</sequence>
<proteinExistence type="predicted"/>
<evidence type="ECO:0000313" key="2">
    <source>
        <dbReference type="EMBL" id="AHM02876.1"/>
    </source>
</evidence>
<dbReference type="KEGG" id="red:roselon_00431"/>
<dbReference type="EMBL" id="CP004372">
    <property type="protein sequence ID" value="AHM02876.1"/>
    <property type="molecule type" value="Genomic_DNA"/>
</dbReference>
<dbReference type="eggNOG" id="COG2267">
    <property type="taxonomic scope" value="Bacteria"/>
</dbReference>
<feature type="domain" description="AB hydrolase-1" evidence="1">
    <location>
        <begin position="12"/>
        <end position="81"/>
    </location>
</feature>
<dbReference type="GO" id="GO:0016787">
    <property type="term" value="F:hydrolase activity"/>
    <property type="evidence" value="ECO:0007669"/>
    <property type="project" value="UniProtKB-KW"/>
</dbReference>
<gene>
    <name evidence="2" type="ORF">roselon_00431</name>
</gene>
<dbReference type="InterPro" id="IPR000073">
    <property type="entry name" value="AB_hydrolase_1"/>
</dbReference>
<dbReference type="Proteomes" id="UP000019593">
    <property type="component" value="Chromosome"/>
</dbReference>
<dbReference type="AlphaFoldDB" id="W8S2B3"/>
<dbReference type="Pfam" id="PF12697">
    <property type="entry name" value="Abhydrolase_6"/>
    <property type="match status" value="1"/>
</dbReference>
<organism evidence="2 3">
    <name type="scientific">Roseicyclus elongatus DSM 19469</name>
    <dbReference type="NCBI Taxonomy" id="1294273"/>
    <lineage>
        <taxon>Bacteria</taxon>
        <taxon>Pseudomonadati</taxon>
        <taxon>Pseudomonadota</taxon>
        <taxon>Alphaproteobacteria</taxon>
        <taxon>Rhodobacterales</taxon>
        <taxon>Roseobacteraceae</taxon>
        <taxon>Roseicyclus</taxon>
    </lineage>
</organism>
<keyword evidence="3" id="KW-1185">Reference proteome</keyword>
<dbReference type="HOGENOM" id="CLU_2397721_0_0_5"/>
<name>W8S2B3_9RHOB</name>
<evidence type="ECO:0000259" key="1">
    <source>
        <dbReference type="Pfam" id="PF12697"/>
    </source>
</evidence>
<keyword evidence="2" id="KW-0378">Hydrolase</keyword>
<protein>
    <submittedName>
        <fullName evidence="2">Alpha/beta hydrolase fold protein</fullName>
    </submittedName>
</protein>
<evidence type="ECO:0000313" key="3">
    <source>
        <dbReference type="Proteomes" id="UP000019593"/>
    </source>
</evidence>
<dbReference type="SUPFAM" id="SSF53474">
    <property type="entry name" value="alpha/beta-Hydrolases"/>
    <property type="match status" value="1"/>
</dbReference>
<dbReference type="Gene3D" id="3.40.50.1820">
    <property type="entry name" value="alpha/beta hydrolase"/>
    <property type="match status" value="1"/>
</dbReference>
<reference evidence="2 3" key="1">
    <citation type="submission" date="2013-03" db="EMBL/GenBank/DDBJ databases">
        <authorList>
            <person name="Fiebig A."/>
            <person name="Goeker M."/>
            <person name="Klenk H.-P.P."/>
        </authorList>
    </citation>
    <scope>NUCLEOTIDE SEQUENCE [LARGE SCALE GENOMIC DNA]</scope>
    <source>
        <strain evidence="3">DSM 19469</strain>
    </source>
</reference>